<keyword evidence="8" id="KW-1185">Reference proteome</keyword>
<gene>
    <name evidence="5" type="primary">rqcH</name>
    <name evidence="7" type="ORF">LKE05_04865</name>
</gene>
<dbReference type="Gene3D" id="1.10.8.50">
    <property type="match status" value="1"/>
</dbReference>
<feature type="domain" description="NFACT RNA-binding" evidence="6">
    <location>
        <begin position="462"/>
        <end position="557"/>
    </location>
</feature>
<dbReference type="GO" id="GO:1990112">
    <property type="term" value="C:RQC complex"/>
    <property type="evidence" value="ECO:0007669"/>
    <property type="project" value="TreeGrafter"/>
</dbReference>
<dbReference type="PANTHER" id="PTHR15239">
    <property type="entry name" value="NUCLEAR EXPORT MEDIATOR FACTOR NEMF"/>
    <property type="match status" value="1"/>
</dbReference>
<comment type="function">
    <text evidence="5">Key component of the ribosome quality control system (RQC), a ribosome-associated complex that mediates the extraction of incompletely synthesized nascent chains from stalled ribosomes and their subsequent degradation. RqcH recruits Ala-charged tRNA, and with RqcP directs the elongation of stalled nascent chains on 50S ribosomal subunits, leading to non-templated C-terminal alanine extensions (Ala tail). The Ala tail promotes nascent chain degradation. May add between 1 and at least 8 Ala residues. Binds to stalled 50S ribosomal subunits.</text>
</comment>
<evidence type="ECO:0000256" key="5">
    <source>
        <dbReference type="HAMAP-Rule" id="MF_00844"/>
    </source>
</evidence>
<comment type="subunit">
    <text evidence="5">Associates with stalled 50S ribosomal subunits. Binds to RqcP.</text>
</comment>
<evidence type="ECO:0000313" key="8">
    <source>
        <dbReference type="Proteomes" id="UP001198242"/>
    </source>
</evidence>
<evidence type="ECO:0000256" key="3">
    <source>
        <dbReference type="ARBA" id="ARBA00022884"/>
    </source>
</evidence>
<dbReference type="EMBL" id="JAJEQM010000005">
    <property type="protein sequence ID" value="MCC2210120.1"/>
    <property type="molecule type" value="Genomic_DNA"/>
</dbReference>
<dbReference type="Pfam" id="PF05670">
    <property type="entry name" value="NFACT-R_1"/>
    <property type="match status" value="1"/>
</dbReference>
<dbReference type="InterPro" id="IPR008532">
    <property type="entry name" value="NFACT_RNA-bd"/>
</dbReference>
<keyword evidence="4 5" id="KW-0648">Protein biosynthesis</keyword>
<sequence>MAFDAVAVRCLVKDLKDKLINSRIDKIHQPEKDEITINLRTMTDNFKLVLSASPAHPRVHFTNVSKKNPISAPMFCMLLRKHIGSGKITDIEQIGFERIIKFSIESYDELGDLTTKYLIVEIMGRHSNIILTNQDMRILDCIKHIDFTVSSVRQLLPGLDYVSPPVQDKTDLTEISETANIDFSSPIQTADKAILSAIAGISPLTSREIVYRAFGRTDVKCSELTDNGRNKLLYETVKLAKDVQQNNFSPCMIINSASGKLMEFSATPITQYESLAEIKEFDDISVLLDTFYRTRDMHERMRQKSADLVKLLNNNIERVSKKLGILNKTLADSENKDKYKIYGDLLMANLYNMKNGQSSVEVIDYYKEDSPTVKIPLSPQLSPSQNAQKYYKRYNKAKNAEIEAAKQIENAKNDLEYLESTLAAIETSDTESDLNAIRAELIAEGYLNRKFNPKKQKQNASKPMHFVSSDGFDIYVGKNNTQNDYLTLKFANSSDLWFHTKNIHGSHTIIKLGLDKYVPKTTITEAAELAAYYSKGRDSSQVPVDFTQIKNVKKPNGAKPGMVIYDYYNTIYVTPKELKNE</sequence>
<dbReference type="GO" id="GO:0072344">
    <property type="term" value="P:rescue of stalled ribosome"/>
    <property type="evidence" value="ECO:0007669"/>
    <property type="project" value="UniProtKB-UniRule"/>
</dbReference>
<dbReference type="FunFam" id="2.30.310.10:FF:000004">
    <property type="entry name" value="Fibronectin-binding protein A"/>
    <property type="match status" value="1"/>
</dbReference>
<protein>
    <recommendedName>
        <fullName evidence="5">Rqc2 homolog RqcH</fullName>
        <shortName evidence="5">RqcH</shortName>
    </recommendedName>
</protein>
<dbReference type="GO" id="GO:0043023">
    <property type="term" value="F:ribosomal large subunit binding"/>
    <property type="evidence" value="ECO:0007669"/>
    <property type="project" value="UniProtKB-UniRule"/>
</dbReference>
<dbReference type="GO" id="GO:0019843">
    <property type="term" value="F:rRNA binding"/>
    <property type="evidence" value="ECO:0007669"/>
    <property type="project" value="UniProtKB-UniRule"/>
</dbReference>
<dbReference type="InterPro" id="IPR051608">
    <property type="entry name" value="RQC_Subunit_NEMF"/>
</dbReference>
<proteinExistence type="inferred from homology"/>
<keyword evidence="2 5" id="KW-0699">rRNA-binding</keyword>
<keyword evidence="5" id="KW-0175">Coiled coil</keyword>
<dbReference type="PANTHER" id="PTHR15239:SF6">
    <property type="entry name" value="RIBOSOME QUALITY CONTROL COMPLEX SUBUNIT NEMF"/>
    <property type="match status" value="1"/>
</dbReference>
<dbReference type="Gene3D" id="2.30.310.10">
    <property type="entry name" value="ibrinogen binding protein from staphylococcus aureus domain"/>
    <property type="match status" value="1"/>
</dbReference>
<dbReference type="InterPro" id="IPR043682">
    <property type="entry name" value="RqcH_bacterial"/>
</dbReference>
<dbReference type="HAMAP" id="MF_00844_B">
    <property type="entry name" value="RqcH_B"/>
    <property type="match status" value="1"/>
</dbReference>
<keyword evidence="1 5" id="KW-0820">tRNA-binding</keyword>
<dbReference type="AlphaFoldDB" id="A0AAE3DYH9"/>
<name>A0AAE3DYH9_9FIRM</name>
<dbReference type="Proteomes" id="UP001198242">
    <property type="component" value="Unassembled WGS sequence"/>
</dbReference>
<organism evidence="7 8">
    <name type="scientific">Hominilimicola fabiformis</name>
    <dbReference type="NCBI Taxonomy" id="2885356"/>
    <lineage>
        <taxon>Bacteria</taxon>
        <taxon>Bacillati</taxon>
        <taxon>Bacillota</taxon>
        <taxon>Clostridia</taxon>
        <taxon>Eubacteriales</taxon>
        <taxon>Oscillospiraceae</taxon>
        <taxon>Hominilimicola</taxon>
    </lineage>
</organism>
<dbReference type="RefSeq" id="WP_308456126.1">
    <property type="nucleotide sequence ID" value="NZ_JAJEQM010000005.1"/>
</dbReference>
<keyword evidence="3 5" id="KW-0694">RNA-binding</keyword>
<evidence type="ECO:0000256" key="1">
    <source>
        <dbReference type="ARBA" id="ARBA00022555"/>
    </source>
</evidence>
<feature type="coiled-coil region" evidence="5">
    <location>
        <begin position="394"/>
        <end position="428"/>
    </location>
</feature>
<comment type="similarity">
    <text evidence="5">Belongs to the NEMF family.</text>
</comment>
<evidence type="ECO:0000256" key="2">
    <source>
        <dbReference type="ARBA" id="ARBA00022730"/>
    </source>
</evidence>
<reference evidence="7 8" key="1">
    <citation type="submission" date="2021-10" db="EMBL/GenBank/DDBJ databases">
        <title>Anaerobic single-cell dispensing facilitates the cultivation of human gut bacteria.</title>
        <authorList>
            <person name="Afrizal A."/>
        </authorList>
    </citation>
    <scope>NUCLEOTIDE SEQUENCE [LARGE SCALE GENOMIC DNA]</scope>
    <source>
        <strain evidence="7 8">CLA-AA-H232</strain>
    </source>
</reference>
<accession>A0AAE3DYH9</accession>
<comment type="caution">
    <text evidence="7">The sequence shown here is derived from an EMBL/GenBank/DDBJ whole genome shotgun (WGS) entry which is preliminary data.</text>
</comment>
<evidence type="ECO:0000313" key="7">
    <source>
        <dbReference type="EMBL" id="MCC2210120.1"/>
    </source>
</evidence>
<evidence type="ECO:0000256" key="4">
    <source>
        <dbReference type="ARBA" id="ARBA00022917"/>
    </source>
</evidence>
<evidence type="ECO:0000259" key="6">
    <source>
        <dbReference type="Pfam" id="PF05670"/>
    </source>
</evidence>
<dbReference type="Pfam" id="PF05833">
    <property type="entry name" value="NFACT_N"/>
    <property type="match status" value="1"/>
</dbReference>
<dbReference type="GO" id="GO:0000049">
    <property type="term" value="F:tRNA binding"/>
    <property type="evidence" value="ECO:0007669"/>
    <property type="project" value="UniProtKB-UniRule"/>
</dbReference>